<dbReference type="InterPro" id="IPR036513">
    <property type="entry name" value="STAS_dom_sf"/>
</dbReference>
<sequence length="128" mass="15010">MIASYNLGFCQMDIFENYVINVMNEGITVIPEYNNVFVEIANKHFKHKAFVYITHRIHSYSVDPTIYIETAKIKNLVGFAVVSNTSLQKMQTKIEKTFFGKEFRQFDTMEEALEWKDEIIKKHSLSCK</sequence>
<dbReference type="AlphaFoldDB" id="A0A937A0W0"/>
<proteinExistence type="predicted"/>
<evidence type="ECO:0000313" key="1">
    <source>
        <dbReference type="EMBL" id="MBL0685956.1"/>
    </source>
</evidence>
<dbReference type="Proteomes" id="UP000651057">
    <property type="component" value="Unassembled WGS sequence"/>
</dbReference>
<keyword evidence="2" id="KW-1185">Reference proteome</keyword>
<dbReference type="InterPro" id="IPR038396">
    <property type="entry name" value="SpoIIAA-like_sf"/>
</dbReference>
<accession>A0A937A0W0</accession>
<dbReference type="SUPFAM" id="SSF52091">
    <property type="entry name" value="SpoIIaa-like"/>
    <property type="match status" value="1"/>
</dbReference>
<dbReference type="EMBL" id="JAERQJ010000015">
    <property type="protein sequence ID" value="MBL0685956.1"/>
    <property type="molecule type" value="Genomic_DNA"/>
</dbReference>
<evidence type="ECO:0000313" key="2">
    <source>
        <dbReference type="Proteomes" id="UP000651057"/>
    </source>
</evidence>
<gene>
    <name evidence="1" type="ORF">JJQ60_20680</name>
</gene>
<organism evidence="1 2">
    <name type="scientific">Aquimarina mytili</name>
    <dbReference type="NCBI Taxonomy" id="874423"/>
    <lineage>
        <taxon>Bacteria</taxon>
        <taxon>Pseudomonadati</taxon>
        <taxon>Bacteroidota</taxon>
        <taxon>Flavobacteriia</taxon>
        <taxon>Flavobacteriales</taxon>
        <taxon>Flavobacteriaceae</taxon>
        <taxon>Aquimarina</taxon>
    </lineage>
</organism>
<name>A0A937A0W0_9FLAO</name>
<protein>
    <recommendedName>
        <fullName evidence="3">STAS/SEC14 domain-containing protein</fullName>
    </recommendedName>
</protein>
<comment type="caution">
    <text evidence="1">The sequence shown here is derived from an EMBL/GenBank/DDBJ whole genome shotgun (WGS) entry which is preliminary data.</text>
</comment>
<dbReference type="Gene3D" id="3.40.50.10600">
    <property type="entry name" value="SpoIIaa-like domains"/>
    <property type="match status" value="1"/>
</dbReference>
<evidence type="ECO:0008006" key="3">
    <source>
        <dbReference type="Google" id="ProtNLM"/>
    </source>
</evidence>
<reference evidence="1" key="1">
    <citation type="submission" date="2021-01" db="EMBL/GenBank/DDBJ databases">
        <authorList>
            <person name="Zhong Y.L."/>
        </authorList>
    </citation>
    <scope>NUCLEOTIDE SEQUENCE</scope>
    <source>
        <strain evidence="1">KCTC 23302</strain>
    </source>
</reference>